<dbReference type="EMBL" id="FZQP02005666">
    <property type="protein sequence ID" value="VVD01965.1"/>
    <property type="molecule type" value="Genomic_DNA"/>
</dbReference>
<proteinExistence type="predicted"/>
<gene>
    <name evidence="1" type="ORF">LSINAPIS_LOCUS12277</name>
</gene>
<protein>
    <submittedName>
        <fullName evidence="1">Uncharacterized protein</fullName>
    </submittedName>
</protein>
<accession>A0A5E4QVF9</accession>
<reference evidence="1 2" key="1">
    <citation type="submission" date="2017-07" db="EMBL/GenBank/DDBJ databases">
        <authorList>
            <person name="Talla V."/>
            <person name="Backstrom N."/>
        </authorList>
    </citation>
    <scope>NUCLEOTIDE SEQUENCE [LARGE SCALE GENOMIC DNA]</scope>
</reference>
<dbReference type="Proteomes" id="UP000324832">
    <property type="component" value="Unassembled WGS sequence"/>
</dbReference>
<sequence length="265" mass="29677">MHEQETKPKEASVGGAHGTTPAEGIQNACARFCFNFTLISLHTSTVPPSQITVWLRDDIIRLNKVDAYLNSYIKDMATNTNRTTTSRAAFRNKPIYLSALAPTNNKNMNIVVGGAARVRTHRNDYGSEDGVRSRREQAAWSGVARRRRKLGYHCCVRARHNSLITGDWSLRAAAAPLAHSPHSTDRRKAIARQLEPLPSRSAAKYSSAALNGALRKPKKTFGWNYHVYSTGKIDTDQRHTIILTTWTRPRGIRNVGLIYQKRGKE</sequence>
<name>A0A5E4QVF9_9NEOP</name>
<keyword evidence="2" id="KW-1185">Reference proteome</keyword>
<evidence type="ECO:0000313" key="1">
    <source>
        <dbReference type="EMBL" id="VVD01965.1"/>
    </source>
</evidence>
<organism evidence="1 2">
    <name type="scientific">Leptidea sinapis</name>
    <dbReference type="NCBI Taxonomy" id="189913"/>
    <lineage>
        <taxon>Eukaryota</taxon>
        <taxon>Metazoa</taxon>
        <taxon>Ecdysozoa</taxon>
        <taxon>Arthropoda</taxon>
        <taxon>Hexapoda</taxon>
        <taxon>Insecta</taxon>
        <taxon>Pterygota</taxon>
        <taxon>Neoptera</taxon>
        <taxon>Endopterygota</taxon>
        <taxon>Lepidoptera</taxon>
        <taxon>Glossata</taxon>
        <taxon>Ditrysia</taxon>
        <taxon>Papilionoidea</taxon>
        <taxon>Pieridae</taxon>
        <taxon>Dismorphiinae</taxon>
        <taxon>Leptidea</taxon>
    </lineage>
</organism>
<dbReference type="AlphaFoldDB" id="A0A5E4QVF9"/>
<evidence type="ECO:0000313" key="2">
    <source>
        <dbReference type="Proteomes" id="UP000324832"/>
    </source>
</evidence>